<accession>A0ACB6S3M8</accession>
<name>A0ACB6S3M8_9PLEO</name>
<comment type="caution">
    <text evidence="1">The sequence shown here is derived from an EMBL/GenBank/DDBJ whole genome shotgun (WGS) entry which is preliminary data.</text>
</comment>
<proteinExistence type="predicted"/>
<organism evidence="1 2">
    <name type="scientific">Macroventuria anomochaeta</name>
    <dbReference type="NCBI Taxonomy" id="301207"/>
    <lineage>
        <taxon>Eukaryota</taxon>
        <taxon>Fungi</taxon>
        <taxon>Dikarya</taxon>
        <taxon>Ascomycota</taxon>
        <taxon>Pezizomycotina</taxon>
        <taxon>Dothideomycetes</taxon>
        <taxon>Pleosporomycetidae</taxon>
        <taxon>Pleosporales</taxon>
        <taxon>Pleosporineae</taxon>
        <taxon>Didymellaceae</taxon>
        <taxon>Macroventuria</taxon>
    </lineage>
</organism>
<dbReference type="Proteomes" id="UP000799754">
    <property type="component" value="Unassembled WGS sequence"/>
</dbReference>
<keyword evidence="2" id="KW-1185">Reference proteome</keyword>
<dbReference type="EMBL" id="MU006714">
    <property type="protein sequence ID" value="KAF2628137.1"/>
    <property type="molecule type" value="Genomic_DNA"/>
</dbReference>
<gene>
    <name evidence="1" type="ORF">BU25DRAFT_490774</name>
</gene>
<reference evidence="1" key="1">
    <citation type="journal article" date="2020" name="Stud. Mycol.">
        <title>101 Dothideomycetes genomes: a test case for predicting lifestyles and emergence of pathogens.</title>
        <authorList>
            <person name="Haridas S."/>
            <person name="Albert R."/>
            <person name="Binder M."/>
            <person name="Bloem J."/>
            <person name="Labutti K."/>
            <person name="Salamov A."/>
            <person name="Andreopoulos B."/>
            <person name="Baker S."/>
            <person name="Barry K."/>
            <person name="Bills G."/>
            <person name="Bluhm B."/>
            <person name="Cannon C."/>
            <person name="Castanera R."/>
            <person name="Culley D."/>
            <person name="Daum C."/>
            <person name="Ezra D."/>
            <person name="Gonzalez J."/>
            <person name="Henrissat B."/>
            <person name="Kuo A."/>
            <person name="Liang C."/>
            <person name="Lipzen A."/>
            <person name="Lutzoni F."/>
            <person name="Magnuson J."/>
            <person name="Mondo S."/>
            <person name="Nolan M."/>
            <person name="Ohm R."/>
            <person name="Pangilinan J."/>
            <person name="Park H.-J."/>
            <person name="Ramirez L."/>
            <person name="Alfaro M."/>
            <person name="Sun H."/>
            <person name="Tritt A."/>
            <person name="Yoshinaga Y."/>
            <person name="Zwiers L.-H."/>
            <person name="Turgeon B."/>
            <person name="Goodwin S."/>
            <person name="Spatafora J."/>
            <person name="Crous P."/>
            <person name="Grigoriev I."/>
        </authorList>
    </citation>
    <scope>NUCLEOTIDE SEQUENCE</scope>
    <source>
        <strain evidence="1">CBS 525.71</strain>
    </source>
</reference>
<evidence type="ECO:0000313" key="2">
    <source>
        <dbReference type="Proteomes" id="UP000799754"/>
    </source>
</evidence>
<sequence length="254" mass="29282">MSTQPVTPTSASMPHIAILASVSTLGPQLSRLPDELLLQIFKIVATTMFPETSRFNTVISPHIFNILNRHYAVNRIRNVSVDFASFFMEAFYGNFNFSFKHNAPYNLASDYLTSFPAPLPHPYLRHHLRSMRIEIVLENYYFTSQTDFTVPRTSWIGRQSRKVTTVDQMMAFCPSAQLLLRLTNPNYGFCNLRFLDLHIRTDFRLFPVDDAFLRVLEEINFVVTAGKVLLAVTDDADFVRKEHQEVKKRIVVVE</sequence>
<protein>
    <submittedName>
        <fullName evidence="1">Uncharacterized protein</fullName>
    </submittedName>
</protein>
<evidence type="ECO:0000313" key="1">
    <source>
        <dbReference type="EMBL" id="KAF2628137.1"/>
    </source>
</evidence>